<reference evidence="3" key="2">
    <citation type="submission" date="2020-09" db="EMBL/GenBank/DDBJ databases">
        <authorList>
            <person name="Sun Q."/>
            <person name="Kim S."/>
        </authorList>
    </citation>
    <scope>NUCLEOTIDE SEQUENCE</scope>
    <source>
        <strain evidence="3">KCTC 12870</strain>
    </source>
</reference>
<keyword evidence="1" id="KW-0472">Membrane</keyword>
<dbReference type="Pfam" id="PF07584">
    <property type="entry name" value="BatA"/>
    <property type="match status" value="1"/>
</dbReference>
<sequence>MNIFLANQWGLLGLLAIPAIIAIHCFQRQARPLLISTLFLMPKPQSESRSGRRWEFWRNSWAFWMQILAALLLTILLAQPRIIKDDSTAQVAIVLDASASMSAFRDSATQTVNHILGDTSRLASNTTWLVRDSLATSQRLYHGEDANLLRQSLEAWQPTHGTHDAASALRAAQTAVGREGRVIFITDEANPALESLAEVVTVGEPLANVGFTGVRTDQRDGQPIWQAIIRNYSDTPQQRKWWIEGTSGTQTEPQNLSIPANGVRRVGGAFPEEESAISLRLEGDAFTFDDHAPIVHPRPRPVAYIIRGEQSFAEWIRKAVARIPGIQYGAVDGQTDLGVHSLTSPERLTTLPQPYAIAFAKQGADVGSLSAPQSFVEAHPLVEGLTFNGLVIQREDELPLPPSDNAVVLVWSANEPLIYLESTAQGRVLVFRFDPAQSNLDRLPAYVILLNRFIATARQQRRSPWRENFETHQALPLPSNPIQPYTIQHNQTEPLPLKTWNAPTKPTLFTVIHGGDDLLQGAARFADIREADLRQARTAYDLTTGNNKVIRQNLEDDLLTPLWALLLIGTMLANYHFTGRNT</sequence>
<keyword evidence="1" id="KW-0812">Transmembrane</keyword>
<dbReference type="PANTHER" id="PTHR37464:SF1">
    <property type="entry name" value="BLL2463 PROTEIN"/>
    <property type="match status" value="1"/>
</dbReference>
<evidence type="ECO:0000313" key="3">
    <source>
        <dbReference type="EMBL" id="GHB92843.1"/>
    </source>
</evidence>
<dbReference type="SUPFAM" id="SSF53300">
    <property type="entry name" value="vWA-like"/>
    <property type="match status" value="1"/>
</dbReference>
<accession>A0A8J3DDD5</accession>
<reference evidence="3" key="1">
    <citation type="journal article" date="2014" name="Int. J. Syst. Evol. Microbiol.">
        <title>Complete genome sequence of Corynebacterium casei LMG S-19264T (=DSM 44701T), isolated from a smear-ripened cheese.</title>
        <authorList>
            <consortium name="US DOE Joint Genome Institute (JGI-PGF)"/>
            <person name="Walter F."/>
            <person name="Albersmeier A."/>
            <person name="Kalinowski J."/>
            <person name="Ruckert C."/>
        </authorList>
    </citation>
    <scope>NUCLEOTIDE SEQUENCE</scope>
    <source>
        <strain evidence="3">KCTC 12870</strain>
    </source>
</reference>
<proteinExistence type="predicted"/>
<evidence type="ECO:0000313" key="4">
    <source>
        <dbReference type="Proteomes" id="UP000642829"/>
    </source>
</evidence>
<name>A0A8J3DDD5_9BACT</name>
<dbReference type="RefSeq" id="WP_189511546.1">
    <property type="nucleotide sequence ID" value="NZ_BMXG01000002.1"/>
</dbReference>
<dbReference type="PANTHER" id="PTHR37464">
    <property type="entry name" value="BLL2463 PROTEIN"/>
    <property type="match status" value="1"/>
</dbReference>
<evidence type="ECO:0000259" key="2">
    <source>
        <dbReference type="Pfam" id="PF07584"/>
    </source>
</evidence>
<protein>
    <recommendedName>
        <fullName evidence="2">Aerotolerance regulator N-terminal domain-containing protein</fullName>
    </recommendedName>
</protein>
<keyword evidence="1" id="KW-1133">Transmembrane helix</keyword>
<evidence type="ECO:0000256" key="1">
    <source>
        <dbReference type="SAM" id="Phobius"/>
    </source>
</evidence>
<dbReference type="Proteomes" id="UP000642829">
    <property type="component" value="Unassembled WGS sequence"/>
</dbReference>
<gene>
    <name evidence="3" type="ORF">GCM10007047_05170</name>
</gene>
<dbReference type="InterPro" id="IPR024163">
    <property type="entry name" value="Aerotolerance_reg_N"/>
</dbReference>
<organism evidence="3 4">
    <name type="scientific">Cerasicoccus arenae</name>
    <dbReference type="NCBI Taxonomy" id="424488"/>
    <lineage>
        <taxon>Bacteria</taxon>
        <taxon>Pseudomonadati</taxon>
        <taxon>Verrucomicrobiota</taxon>
        <taxon>Opitutia</taxon>
        <taxon>Puniceicoccales</taxon>
        <taxon>Cerasicoccaceae</taxon>
        <taxon>Cerasicoccus</taxon>
    </lineage>
</organism>
<dbReference type="AlphaFoldDB" id="A0A8J3DDD5"/>
<dbReference type="EMBL" id="BMXG01000002">
    <property type="protein sequence ID" value="GHB92843.1"/>
    <property type="molecule type" value="Genomic_DNA"/>
</dbReference>
<comment type="caution">
    <text evidence="3">The sequence shown here is derived from an EMBL/GenBank/DDBJ whole genome shotgun (WGS) entry which is preliminary data.</text>
</comment>
<keyword evidence="4" id="KW-1185">Reference proteome</keyword>
<dbReference type="InterPro" id="IPR036465">
    <property type="entry name" value="vWFA_dom_sf"/>
</dbReference>
<feature type="transmembrane region" description="Helical" evidence="1">
    <location>
        <begin position="61"/>
        <end position="78"/>
    </location>
</feature>
<feature type="transmembrane region" description="Helical" evidence="1">
    <location>
        <begin position="6"/>
        <end position="26"/>
    </location>
</feature>
<feature type="domain" description="Aerotolerance regulator N-terminal" evidence="2">
    <location>
        <begin position="5"/>
        <end position="80"/>
    </location>
</feature>